<dbReference type="NCBIfam" id="TIGR01215">
    <property type="entry name" value="minE"/>
    <property type="match status" value="1"/>
</dbReference>
<keyword evidence="4 6" id="KW-0131">Cell cycle</keyword>
<dbReference type="HAMAP" id="MF_00262">
    <property type="entry name" value="MinE"/>
    <property type="match status" value="1"/>
</dbReference>
<dbReference type="EMBL" id="FOAS01000021">
    <property type="protein sequence ID" value="SEL76743.1"/>
    <property type="molecule type" value="Genomic_DNA"/>
</dbReference>
<evidence type="ECO:0000256" key="3">
    <source>
        <dbReference type="ARBA" id="ARBA00022618"/>
    </source>
</evidence>
<dbReference type="NCBIfam" id="NF010595">
    <property type="entry name" value="PRK13989.1"/>
    <property type="match status" value="1"/>
</dbReference>
<dbReference type="STRING" id="1429083.GCA_001885685_02558"/>
<dbReference type="Pfam" id="PF03776">
    <property type="entry name" value="MinE"/>
    <property type="match status" value="1"/>
</dbReference>
<dbReference type="SUPFAM" id="SSF55229">
    <property type="entry name" value="Cell division protein MinE topological specificity domain"/>
    <property type="match status" value="1"/>
</dbReference>
<evidence type="ECO:0000313" key="8">
    <source>
        <dbReference type="Proteomes" id="UP000185766"/>
    </source>
</evidence>
<comment type="similarity">
    <text evidence="1 6">Belongs to the MinE family.</text>
</comment>
<proteinExistence type="inferred from homology"/>
<gene>
    <name evidence="6" type="primary">minE</name>
    <name evidence="7" type="ORF">SAMN05216214_1217</name>
</gene>
<keyword evidence="3 6" id="KW-0132">Cell division</keyword>
<dbReference type="FunFam" id="3.30.1070.10:FF:000001">
    <property type="entry name" value="Cell division topological specificity factor"/>
    <property type="match status" value="1"/>
</dbReference>
<sequence>MSLMDFFRNRNKPATASVAKERLQIIVAHERGQRSQPDYLPQLQQDLVEVIRKYVKIDQTDVQVALENQGSCSILELNITLPDR</sequence>
<comment type="function">
    <text evidence="5 6">Prevents the cell division inhibition by proteins MinC and MinD at internal division sites while permitting inhibition at polar sites. This ensures cell division at the proper site by restricting the formation of a division septum at the midpoint of the long axis of the cell.</text>
</comment>
<evidence type="ECO:0000256" key="6">
    <source>
        <dbReference type="HAMAP-Rule" id="MF_00262"/>
    </source>
</evidence>
<dbReference type="Proteomes" id="UP000185766">
    <property type="component" value="Unassembled WGS sequence"/>
</dbReference>
<dbReference type="Gene3D" id="3.30.1070.10">
    <property type="entry name" value="Cell division topological specificity factor MinE"/>
    <property type="match status" value="1"/>
</dbReference>
<name>A0A1H7SVY0_9GAMM</name>
<keyword evidence="8" id="KW-1185">Reference proteome</keyword>
<organism evidence="7 8">
    <name type="scientific">Atopomonas hussainii</name>
    <dbReference type="NCBI Taxonomy" id="1429083"/>
    <lineage>
        <taxon>Bacteria</taxon>
        <taxon>Pseudomonadati</taxon>
        <taxon>Pseudomonadota</taxon>
        <taxon>Gammaproteobacteria</taxon>
        <taxon>Pseudomonadales</taxon>
        <taxon>Pseudomonadaceae</taxon>
        <taxon>Atopomonas</taxon>
    </lineage>
</organism>
<dbReference type="InterPro" id="IPR005527">
    <property type="entry name" value="MinE"/>
</dbReference>
<dbReference type="OrthoDB" id="9802655at2"/>
<evidence type="ECO:0000256" key="2">
    <source>
        <dbReference type="ARBA" id="ARBA00020112"/>
    </source>
</evidence>
<dbReference type="NCBIfam" id="NF001422">
    <property type="entry name" value="PRK00296.1"/>
    <property type="match status" value="1"/>
</dbReference>
<evidence type="ECO:0000256" key="4">
    <source>
        <dbReference type="ARBA" id="ARBA00023306"/>
    </source>
</evidence>
<dbReference type="InterPro" id="IPR036707">
    <property type="entry name" value="MinE_sf"/>
</dbReference>
<dbReference type="GO" id="GO:0051301">
    <property type="term" value="P:cell division"/>
    <property type="evidence" value="ECO:0007669"/>
    <property type="project" value="UniProtKB-KW"/>
</dbReference>
<evidence type="ECO:0000256" key="5">
    <source>
        <dbReference type="ARBA" id="ARBA00025265"/>
    </source>
</evidence>
<reference evidence="7 8" key="1">
    <citation type="submission" date="2016-10" db="EMBL/GenBank/DDBJ databases">
        <authorList>
            <person name="de Groot N.N."/>
        </authorList>
    </citation>
    <scope>NUCLEOTIDE SEQUENCE [LARGE SCALE GENOMIC DNA]</scope>
    <source>
        <strain evidence="7 8">JCM 19513</strain>
    </source>
</reference>
<dbReference type="GO" id="GO:0042802">
    <property type="term" value="F:identical protein binding"/>
    <property type="evidence" value="ECO:0007669"/>
    <property type="project" value="UniProtKB-ARBA"/>
</dbReference>
<dbReference type="GO" id="GO:0032955">
    <property type="term" value="P:regulation of division septum assembly"/>
    <property type="evidence" value="ECO:0007669"/>
    <property type="project" value="InterPro"/>
</dbReference>
<accession>A0A1H7SVY0</accession>
<protein>
    <recommendedName>
        <fullName evidence="2 6">Cell division topological specificity factor</fullName>
    </recommendedName>
</protein>
<dbReference type="RefSeq" id="WP_071871772.1">
    <property type="nucleotide sequence ID" value="NZ_FOAS01000021.1"/>
</dbReference>
<evidence type="ECO:0000256" key="1">
    <source>
        <dbReference type="ARBA" id="ARBA00008168"/>
    </source>
</evidence>
<evidence type="ECO:0000313" key="7">
    <source>
        <dbReference type="EMBL" id="SEL76743.1"/>
    </source>
</evidence>
<dbReference type="AlphaFoldDB" id="A0A1H7SVY0"/>